<keyword evidence="5" id="KW-1015">Disulfide bond</keyword>
<dbReference type="Gene3D" id="2.40.70.10">
    <property type="entry name" value="Acid Proteases"/>
    <property type="match status" value="1"/>
</dbReference>
<comment type="caution">
    <text evidence="8">The sequence shown here is derived from an EMBL/GenBank/DDBJ whole genome shotgun (WGS) entry which is preliminary data.</text>
</comment>
<dbReference type="EMBL" id="CAMXCT010003838">
    <property type="protein sequence ID" value="CAI4006512.1"/>
    <property type="molecule type" value="Genomic_DNA"/>
</dbReference>
<keyword evidence="6" id="KW-0732">Signal</keyword>
<dbReference type="AlphaFoldDB" id="A0A9P1DBL6"/>
<dbReference type="Proteomes" id="UP001152797">
    <property type="component" value="Unassembled WGS sequence"/>
</dbReference>
<organism evidence="8">
    <name type="scientific">Cladocopium goreaui</name>
    <dbReference type="NCBI Taxonomy" id="2562237"/>
    <lineage>
        <taxon>Eukaryota</taxon>
        <taxon>Sar</taxon>
        <taxon>Alveolata</taxon>
        <taxon>Dinophyceae</taxon>
        <taxon>Suessiales</taxon>
        <taxon>Symbiodiniaceae</taxon>
        <taxon>Cladocopium</taxon>
    </lineage>
</organism>
<dbReference type="InterPro" id="IPR021109">
    <property type="entry name" value="Peptidase_aspartic_dom_sf"/>
</dbReference>
<dbReference type="SUPFAM" id="SSF50630">
    <property type="entry name" value="Acid proteases"/>
    <property type="match status" value="1"/>
</dbReference>
<evidence type="ECO:0000256" key="4">
    <source>
        <dbReference type="ARBA" id="ARBA00022801"/>
    </source>
</evidence>
<dbReference type="InterPro" id="IPR034164">
    <property type="entry name" value="Pepsin-like_dom"/>
</dbReference>
<dbReference type="InterPro" id="IPR033121">
    <property type="entry name" value="PEPTIDASE_A1"/>
</dbReference>
<dbReference type="CDD" id="cd05471">
    <property type="entry name" value="pepsin_like"/>
    <property type="match status" value="1"/>
</dbReference>
<dbReference type="Pfam" id="PF00026">
    <property type="entry name" value="Asp"/>
    <property type="match status" value="1"/>
</dbReference>
<name>A0A9P1DBL6_9DINO</name>
<evidence type="ECO:0000313" key="9">
    <source>
        <dbReference type="EMBL" id="CAL4793824.1"/>
    </source>
</evidence>
<keyword evidence="10" id="KW-1185">Reference proteome</keyword>
<sequence length="267" mass="29631">MPLLLAVLICTLKFVAGEPNNLIVIPLDKQYVPIYRGEDVVAYKTAYFGDIFVGSPSLEFSVVFDTGSGHVFLPSVKCESEACRAHRRYNESASSSAIQLDHEGLWAGGERDEVAISFGTGEVIGNFVEEAVCLNGKLTDGACARVRIVTANQMTDEPFQNFHFDGVIGLGLANLAVDSQFSFFEQMARSGENFVPQFGYFLSERDDVASEICFGGHDARHMRSSLQWTPVHDPHKGFWQVKILRVTVNGEEWSRAPPQAYYTIGYR</sequence>
<dbReference type="EMBL" id="CAMXCT020003838">
    <property type="protein sequence ID" value="CAL1159887.1"/>
    <property type="molecule type" value="Genomic_DNA"/>
</dbReference>
<reference evidence="9 10" key="2">
    <citation type="submission" date="2024-05" db="EMBL/GenBank/DDBJ databases">
        <authorList>
            <person name="Chen Y."/>
            <person name="Shah S."/>
            <person name="Dougan E. K."/>
            <person name="Thang M."/>
            <person name="Chan C."/>
        </authorList>
    </citation>
    <scope>NUCLEOTIDE SEQUENCE [LARGE SCALE GENOMIC DNA]</scope>
</reference>
<feature type="disulfide bond" evidence="5">
    <location>
        <begin position="78"/>
        <end position="83"/>
    </location>
</feature>
<dbReference type="PROSITE" id="PS51767">
    <property type="entry name" value="PEPTIDASE_A1"/>
    <property type="match status" value="1"/>
</dbReference>
<proteinExistence type="inferred from homology"/>
<dbReference type="PANTHER" id="PTHR47966">
    <property type="entry name" value="BETA-SITE APP-CLEAVING ENZYME, ISOFORM A-RELATED"/>
    <property type="match status" value="1"/>
</dbReference>
<evidence type="ECO:0000259" key="7">
    <source>
        <dbReference type="PROSITE" id="PS51767"/>
    </source>
</evidence>
<evidence type="ECO:0000256" key="6">
    <source>
        <dbReference type="SAM" id="SignalP"/>
    </source>
</evidence>
<protein>
    <submittedName>
        <fullName evidence="9">Peptidase A1 domain-containing protein</fullName>
    </submittedName>
</protein>
<dbReference type="PANTHER" id="PTHR47966:SF51">
    <property type="entry name" value="BETA-SITE APP-CLEAVING ENZYME, ISOFORM A-RELATED"/>
    <property type="match status" value="1"/>
</dbReference>
<feature type="domain" description="Peptidase A1" evidence="7">
    <location>
        <begin position="47"/>
        <end position="267"/>
    </location>
</feature>
<accession>A0A9P1DBL6</accession>
<dbReference type="EMBL" id="CAMXCT030003838">
    <property type="protein sequence ID" value="CAL4793824.1"/>
    <property type="molecule type" value="Genomic_DNA"/>
</dbReference>
<evidence type="ECO:0000313" key="10">
    <source>
        <dbReference type="Proteomes" id="UP001152797"/>
    </source>
</evidence>
<dbReference type="PRINTS" id="PR00792">
    <property type="entry name" value="PEPSIN"/>
</dbReference>
<evidence type="ECO:0000256" key="1">
    <source>
        <dbReference type="ARBA" id="ARBA00007447"/>
    </source>
</evidence>
<evidence type="ECO:0000256" key="3">
    <source>
        <dbReference type="ARBA" id="ARBA00022750"/>
    </source>
</evidence>
<feature type="chain" id="PRO_5043271402" evidence="6">
    <location>
        <begin position="18"/>
        <end position="267"/>
    </location>
</feature>
<dbReference type="GO" id="GO:0006508">
    <property type="term" value="P:proteolysis"/>
    <property type="evidence" value="ECO:0007669"/>
    <property type="project" value="UniProtKB-KW"/>
</dbReference>
<gene>
    <name evidence="8" type="ORF">C1SCF055_LOCUS32145</name>
</gene>
<evidence type="ECO:0000256" key="5">
    <source>
        <dbReference type="PIRSR" id="PIRSR601461-2"/>
    </source>
</evidence>
<dbReference type="GO" id="GO:0004190">
    <property type="term" value="F:aspartic-type endopeptidase activity"/>
    <property type="evidence" value="ECO:0007669"/>
    <property type="project" value="UniProtKB-KW"/>
</dbReference>
<reference evidence="8" key="1">
    <citation type="submission" date="2022-10" db="EMBL/GenBank/DDBJ databases">
        <authorList>
            <person name="Chen Y."/>
            <person name="Dougan E. K."/>
            <person name="Chan C."/>
            <person name="Rhodes N."/>
            <person name="Thang M."/>
        </authorList>
    </citation>
    <scope>NUCLEOTIDE SEQUENCE</scope>
</reference>
<comment type="similarity">
    <text evidence="1">Belongs to the peptidase A1 family.</text>
</comment>
<dbReference type="OrthoDB" id="771136at2759"/>
<keyword evidence="4" id="KW-0378">Hydrolase</keyword>
<feature type="signal peptide" evidence="6">
    <location>
        <begin position="1"/>
        <end position="17"/>
    </location>
</feature>
<dbReference type="InterPro" id="IPR001461">
    <property type="entry name" value="Aspartic_peptidase_A1"/>
</dbReference>
<keyword evidence="3" id="KW-0064">Aspartyl protease</keyword>
<evidence type="ECO:0000256" key="2">
    <source>
        <dbReference type="ARBA" id="ARBA00022670"/>
    </source>
</evidence>
<keyword evidence="2" id="KW-0645">Protease</keyword>
<evidence type="ECO:0000313" key="8">
    <source>
        <dbReference type="EMBL" id="CAI4006512.1"/>
    </source>
</evidence>